<sequence length="103" mass="12056">MTENCGTEKEGIDFCPFCERISLTLPKLSHLDEQTHICSLCGHIESMLEFKYLFNTNSRKIKEERLNRINSVIHRIENINSHKFRYLTMIKSLMGANLKHIDS</sequence>
<reference evidence="1" key="1">
    <citation type="journal article" date="2015" name="Nature">
        <title>Complex archaea that bridge the gap between prokaryotes and eukaryotes.</title>
        <authorList>
            <person name="Spang A."/>
            <person name="Saw J.H."/>
            <person name="Jorgensen S.L."/>
            <person name="Zaremba-Niedzwiedzka K."/>
            <person name="Martijn J."/>
            <person name="Lind A.E."/>
            <person name="van Eijk R."/>
            <person name="Schleper C."/>
            <person name="Guy L."/>
            <person name="Ettema T.J."/>
        </authorList>
    </citation>
    <scope>NUCLEOTIDE SEQUENCE</scope>
</reference>
<protein>
    <submittedName>
        <fullName evidence="1">Uncharacterized protein</fullName>
    </submittedName>
</protein>
<gene>
    <name evidence="1" type="ORF">LCGC14_0730590</name>
</gene>
<dbReference type="AlphaFoldDB" id="A0A0F9Q9Q9"/>
<organism evidence="1">
    <name type="scientific">marine sediment metagenome</name>
    <dbReference type="NCBI Taxonomy" id="412755"/>
    <lineage>
        <taxon>unclassified sequences</taxon>
        <taxon>metagenomes</taxon>
        <taxon>ecological metagenomes</taxon>
    </lineage>
</organism>
<dbReference type="EMBL" id="LAZR01001688">
    <property type="protein sequence ID" value="KKN40715.1"/>
    <property type="molecule type" value="Genomic_DNA"/>
</dbReference>
<evidence type="ECO:0000313" key="1">
    <source>
        <dbReference type="EMBL" id="KKN40715.1"/>
    </source>
</evidence>
<comment type="caution">
    <text evidence="1">The sequence shown here is derived from an EMBL/GenBank/DDBJ whole genome shotgun (WGS) entry which is preliminary data.</text>
</comment>
<accession>A0A0F9Q9Q9</accession>
<name>A0A0F9Q9Q9_9ZZZZ</name>
<proteinExistence type="predicted"/>